<dbReference type="EMBL" id="KN818250">
    <property type="protein sequence ID" value="KIL64339.1"/>
    <property type="molecule type" value="Genomic_DNA"/>
</dbReference>
<dbReference type="Proteomes" id="UP000054549">
    <property type="component" value="Unassembled WGS sequence"/>
</dbReference>
<dbReference type="OrthoDB" id="21418at2759"/>
<dbReference type="AlphaFoldDB" id="A0A0C2TC03"/>
<dbReference type="PANTHER" id="PTHR38645">
    <property type="entry name" value="CHROMOSOME 9, WHOLE GENOME SHOTGUN SEQUENCE"/>
    <property type="match status" value="1"/>
</dbReference>
<protein>
    <submittedName>
        <fullName evidence="2">Uncharacterized protein</fullName>
    </submittedName>
</protein>
<evidence type="ECO:0000313" key="3">
    <source>
        <dbReference type="Proteomes" id="UP000054549"/>
    </source>
</evidence>
<gene>
    <name evidence="2" type="ORF">M378DRAFT_163365</name>
</gene>
<dbReference type="HOGENOM" id="CLU_857817_0_0_1"/>
<keyword evidence="3" id="KW-1185">Reference proteome</keyword>
<feature type="compositionally biased region" description="Basic and acidic residues" evidence="1">
    <location>
        <begin position="111"/>
        <end position="120"/>
    </location>
</feature>
<accession>A0A0C2TC03</accession>
<feature type="compositionally biased region" description="Polar residues" evidence="1">
    <location>
        <begin position="152"/>
        <end position="162"/>
    </location>
</feature>
<dbReference type="InParanoid" id="A0A0C2TC03"/>
<proteinExistence type="predicted"/>
<evidence type="ECO:0000256" key="1">
    <source>
        <dbReference type="SAM" id="MobiDB-lite"/>
    </source>
</evidence>
<reference evidence="2 3" key="1">
    <citation type="submission" date="2014-04" db="EMBL/GenBank/DDBJ databases">
        <title>Evolutionary Origins and Diversification of the Mycorrhizal Mutualists.</title>
        <authorList>
            <consortium name="DOE Joint Genome Institute"/>
            <consortium name="Mycorrhizal Genomics Consortium"/>
            <person name="Kohler A."/>
            <person name="Kuo A."/>
            <person name="Nagy L.G."/>
            <person name="Floudas D."/>
            <person name="Copeland A."/>
            <person name="Barry K.W."/>
            <person name="Cichocki N."/>
            <person name="Veneault-Fourrey C."/>
            <person name="LaButti K."/>
            <person name="Lindquist E.A."/>
            <person name="Lipzen A."/>
            <person name="Lundell T."/>
            <person name="Morin E."/>
            <person name="Murat C."/>
            <person name="Riley R."/>
            <person name="Ohm R."/>
            <person name="Sun H."/>
            <person name="Tunlid A."/>
            <person name="Henrissat B."/>
            <person name="Grigoriev I.V."/>
            <person name="Hibbett D.S."/>
            <person name="Martin F."/>
        </authorList>
    </citation>
    <scope>NUCLEOTIDE SEQUENCE [LARGE SCALE GENOMIC DNA]</scope>
    <source>
        <strain evidence="2 3">Koide BX008</strain>
    </source>
</reference>
<dbReference type="PANTHER" id="PTHR38645:SF1">
    <property type="entry name" value="YALI0F12243P"/>
    <property type="match status" value="1"/>
</dbReference>
<feature type="compositionally biased region" description="Low complexity" evidence="1">
    <location>
        <begin position="121"/>
        <end position="137"/>
    </location>
</feature>
<feature type="region of interest" description="Disordered" evidence="1">
    <location>
        <begin position="271"/>
        <end position="322"/>
    </location>
</feature>
<evidence type="ECO:0000313" key="2">
    <source>
        <dbReference type="EMBL" id="KIL64339.1"/>
    </source>
</evidence>
<sequence>MESLNSLASSLPTAHQNAEKELLNNFKAAALSITTLYRSSRETAKGAYDAGYAAACQDLLNMIQQGVSASGIDDSEDSEGMSIGRIMDWTEARLQALKQKEEEEEEEEEKEKEKERERGKPATATTAPAPSATKVTKSSSNAHSSRTKDTKSSMSPVSSPLQRTVDPPSISSSVPMRPAQRVIKPRPSAKGDGSSPYVGLPSAHSFDFFAEPRQAMMSSPSSNFTDISAGAKRRHAMMMMLDAASTPVSIDGSSGPPSPAIHHVSNHLASSNGMQLAPGLGRRRTRSSRISSQHQMQNQAINLDAMDVEEENGRERKRVARR</sequence>
<organism evidence="2 3">
    <name type="scientific">Amanita muscaria (strain Koide BX008)</name>
    <dbReference type="NCBI Taxonomy" id="946122"/>
    <lineage>
        <taxon>Eukaryota</taxon>
        <taxon>Fungi</taxon>
        <taxon>Dikarya</taxon>
        <taxon>Basidiomycota</taxon>
        <taxon>Agaricomycotina</taxon>
        <taxon>Agaricomycetes</taxon>
        <taxon>Agaricomycetidae</taxon>
        <taxon>Agaricales</taxon>
        <taxon>Pluteineae</taxon>
        <taxon>Amanitaceae</taxon>
        <taxon>Amanita</taxon>
    </lineage>
</organism>
<feature type="region of interest" description="Disordered" evidence="1">
    <location>
        <begin position="97"/>
        <end position="197"/>
    </location>
</feature>
<name>A0A0C2TC03_AMAMK</name>